<dbReference type="AlphaFoldDB" id="A0A2P4ZLG0"/>
<evidence type="ECO:0000313" key="2">
    <source>
        <dbReference type="Proteomes" id="UP000054821"/>
    </source>
</evidence>
<gene>
    <name evidence="1" type="ORF">TGAM01_v206205</name>
</gene>
<organism evidence="1 2">
    <name type="scientific">Trichoderma gamsii</name>
    <dbReference type="NCBI Taxonomy" id="398673"/>
    <lineage>
        <taxon>Eukaryota</taxon>
        <taxon>Fungi</taxon>
        <taxon>Dikarya</taxon>
        <taxon>Ascomycota</taxon>
        <taxon>Pezizomycotina</taxon>
        <taxon>Sordariomycetes</taxon>
        <taxon>Hypocreomycetidae</taxon>
        <taxon>Hypocreales</taxon>
        <taxon>Hypocreaceae</taxon>
        <taxon>Trichoderma</taxon>
    </lineage>
</organism>
<name>A0A2P4ZLG0_9HYPO</name>
<keyword evidence="2" id="KW-1185">Reference proteome</keyword>
<dbReference type="RefSeq" id="XP_024405484.1">
    <property type="nucleotide sequence ID" value="XM_024549822.1"/>
</dbReference>
<evidence type="ECO:0000313" key="1">
    <source>
        <dbReference type="EMBL" id="PON25124.1"/>
    </source>
</evidence>
<proteinExistence type="predicted"/>
<dbReference type="PANTHER" id="PTHR33112:SF16">
    <property type="entry name" value="HETEROKARYON INCOMPATIBILITY DOMAIN-CONTAINING PROTEIN"/>
    <property type="match status" value="1"/>
</dbReference>
<dbReference type="PANTHER" id="PTHR33112">
    <property type="entry name" value="DOMAIN PROTEIN, PUTATIVE-RELATED"/>
    <property type="match status" value="1"/>
</dbReference>
<dbReference type="EMBL" id="JPDN02000020">
    <property type="protein sequence ID" value="PON25124.1"/>
    <property type="molecule type" value="Genomic_DNA"/>
</dbReference>
<sequence>MSTFDGFIKDNILEVQQWQHGNAPWFQRGWTFQESYFSKRKLLIGDDMAYLWHEGRIESMDGMWYRSEDGAQLTLDASKSSRQNLMDQWYSMVGSYVRRRLSYEQDRLPALSGVARALATSFPDLKYLAGLWKADLHKWLLWMPETTQNYDDYIKQRQHEYIAPSWSWASRPGPVSWFLTPPPI</sequence>
<reference evidence="1 2" key="1">
    <citation type="journal article" date="2016" name="Genome Announc.">
        <title>Draft Whole-Genome Sequence of Trichoderma gamsii T6085, a Promising Biocontrol Agent of Fusarium Head Blight on Wheat.</title>
        <authorList>
            <person name="Baroncelli R."/>
            <person name="Zapparata A."/>
            <person name="Piaggeschi G."/>
            <person name="Sarrocco S."/>
            <person name="Vannacci G."/>
        </authorList>
    </citation>
    <scope>NUCLEOTIDE SEQUENCE [LARGE SCALE GENOMIC DNA]</scope>
    <source>
        <strain evidence="1 2">T6085</strain>
    </source>
</reference>
<comment type="caution">
    <text evidence="1">The sequence shown here is derived from an EMBL/GenBank/DDBJ whole genome shotgun (WGS) entry which is preliminary data.</text>
</comment>
<dbReference type="Proteomes" id="UP000054821">
    <property type="component" value="Unassembled WGS sequence"/>
</dbReference>
<protein>
    <recommendedName>
        <fullName evidence="3">Heterokaryon incompatibility domain-containing protein</fullName>
    </recommendedName>
</protein>
<dbReference type="GeneID" id="36347628"/>
<evidence type="ECO:0008006" key="3">
    <source>
        <dbReference type="Google" id="ProtNLM"/>
    </source>
</evidence>
<accession>A0A2P4ZLG0</accession>
<dbReference type="STRING" id="398673.A0A2P4ZLG0"/>